<dbReference type="Pfam" id="PF00959">
    <property type="entry name" value="Phage_lysozyme"/>
    <property type="match status" value="1"/>
</dbReference>
<dbReference type="PANTHER" id="PTHR34408">
    <property type="entry name" value="FAMILY PROTEIN, PUTATIVE-RELATED"/>
    <property type="match status" value="1"/>
</dbReference>
<evidence type="ECO:0000256" key="2">
    <source>
        <dbReference type="ARBA" id="ARBA00022638"/>
    </source>
</evidence>
<feature type="domain" description="SH3b" evidence="5">
    <location>
        <begin position="121"/>
        <end position="184"/>
    </location>
</feature>
<keyword evidence="7" id="KW-1185">Reference proteome</keyword>
<comment type="similarity">
    <text evidence="3">Belongs to the glycosyl hydrolase 24 family.</text>
</comment>
<dbReference type="InterPro" id="IPR023347">
    <property type="entry name" value="Lysozyme_dom_sf"/>
</dbReference>
<dbReference type="EMBL" id="SNUZ01000007">
    <property type="protein sequence ID" value="MCL3787344.1"/>
    <property type="molecule type" value="Genomic_DNA"/>
</dbReference>
<dbReference type="InterPro" id="IPR023346">
    <property type="entry name" value="Lysozyme-like_dom_sf"/>
</dbReference>
<accession>A0ABT0NID4</accession>
<dbReference type="SMART" id="SM00287">
    <property type="entry name" value="SH3b"/>
    <property type="match status" value="3"/>
</dbReference>
<feature type="signal peptide" evidence="4">
    <location>
        <begin position="1"/>
        <end position="33"/>
    </location>
</feature>
<dbReference type="SUPFAM" id="SSF53955">
    <property type="entry name" value="Lysozyme-like"/>
    <property type="match status" value="1"/>
</dbReference>
<evidence type="ECO:0000256" key="4">
    <source>
        <dbReference type="SAM" id="SignalP"/>
    </source>
</evidence>
<organism evidence="6 7">
    <name type="scientific">Ruminococcus bromii</name>
    <dbReference type="NCBI Taxonomy" id="40518"/>
    <lineage>
        <taxon>Bacteria</taxon>
        <taxon>Bacillati</taxon>
        <taxon>Bacillota</taxon>
        <taxon>Clostridia</taxon>
        <taxon>Eubacteriales</taxon>
        <taxon>Oscillospiraceae</taxon>
        <taxon>Ruminococcus</taxon>
    </lineage>
</organism>
<keyword evidence="2 3" id="KW-0081">Bacteriolytic enzyme</keyword>
<dbReference type="Gene3D" id="1.10.530.40">
    <property type="match status" value="1"/>
</dbReference>
<dbReference type="SUPFAM" id="SSF49373">
    <property type="entry name" value="Invasin/intimin cell-adhesion fragments"/>
    <property type="match status" value="2"/>
</dbReference>
<dbReference type="EC" id="3.2.1.17" evidence="3"/>
<protein>
    <recommendedName>
        <fullName evidence="3">Lysozyme</fullName>
        <ecNumber evidence="3">3.2.1.17</ecNumber>
    </recommendedName>
</protein>
<evidence type="ECO:0000256" key="1">
    <source>
        <dbReference type="ARBA" id="ARBA00022529"/>
    </source>
</evidence>
<dbReference type="InterPro" id="IPR002196">
    <property type="entry name" value="Glyco_hydro_24"/>
</dbReference>
<feature type="domain" description="SH3b" evidence="5">
    <location>
        <begin position="569"/>
        <end position="635"/>
    </location>
</feature>
<evidence type="ECO:0000256" key="3">
    <source>
        <dbReference type="RuleBase" id="RU003788"/>
    </source>
</evidence>
<gene>
    <name evidence="6" type="ORF">E2N93_04810</name>
</gene>
<dbReference type="InterPro" id="IPR008964">
    <property type="entry name" value="Invasin/intimin_cell_adhesion"/>
</dbReference>
<dbReference type="InterPro" id="IPR052354">
    <property type="entry name" value="Cell_Wall_Dynamics_Protein"/>
</dbReference>
<dbReference type="PROSITE" id="PS51781">
    <property type="entry name" value="SH3B"/>
    <property type="match status" value="3"/>
</dbReference>
<dbReference type="Gene3D" id="2.60.40.1080">
    <property type="match status" value="2"/>
</dbReference>
<comment type="catalytic activity">
    <reaction evidence="3">
        <text>Hydrolysis of (1-&gt;4)-beta-linkages between N-acetylmuramic acid and N-acetyl-D-glucosamine residues in a peptidoglycan and between N-acetyl-D-glucosamine residues in chitodextrins.</text>
        <dbReference type="EC" id="3.2.1.17"/>
    </reaction>
</comment>
<keyword evidence="4" id="KW-0732">Signal</keyword>
<sequence>MTEGSIMRKVSAKKLIVPILAAVLLLFSLPVNAAELSQTEQAVSASVTAGASGYVNGDGVNLRSGAGTSYSVVTVMGYKTEFTFDDGTLYNGEWYKITLSDGTKGYIYYEYATAKEVTDTLKTGYINASDVNMRSGAGTDYSVITTLDYGTKITAVSKSGNWYYIELSSGTRGYVYADYVTLNADEPQKSGLSKTSLSMYKGNYSTLYVNGAKGNVNFASSNSNIVSVTSDGLLYAKAAGSAVITARYDGISESCYVTVTSGSYVGISDSAVHINKDKSVFLTTDSYVDWKTSNSNVATVSDGVVYAKSEGTAVISAETSYGAGTCIVTVEKTAPVRFVYATPNSAPLNSLVTLNAITDNTKRGLYFTISNEKESYTLHADSIEKDGDNIIWSAKTVLDTSGRWNYTAYSLAEDENYYRTVEDDAEGEVFVTTSTDTTTAVLGERRASDEIISLIANYEGFLPTVTPDYITGDATLGYGKVVWSGEQFYNNLSKTEAYAYLCQTVNSGGYTSRVNKFMISNNVKCNQQQFDALVCFTYNVGAYALDNDSDLSDTLLNTAYQPALKPSANAQGYVSGDGVNLRSGASTSYSVVSVMSYGTTFTFVDGSLYNDNWYKIKLSDGTVGYIYSDYASVMSASRSLDNVSQSAYAKNFFAYHHAAGDCYEGLLYRRVDEAEIFFYGDYIRDGYENKYGFSYTCARNPSFGL</sequence>
<feature type="chain" id="PRO_5046780684" description="Lysozyme" evidence="4">
    <location>
        <begin position="34"/>
        <end position="705"/>
    </location>
</feature>
<evidence type="ECO:0000313" key="6">
    <source>
        <dbReference type="EMBL" id="MCL3787344.1"/>
    </source>
</evidence>
<comment type="caution">
    <text evidence="6">The sequence shown here is derived from an EMBL/GenBank/DDBJ whole genome shotgun (WGS) entry which is preliminary data.</text>
</comment>
<proteinExistence type="inferred from homology"/>
<dbReference type="Proteomes" id="UP001056693">
    <property type="component" value="Unassembled WGS sequence"/>
</dbReference>
<dbReference type="InterPro" id="IPR003646">
    <property type="entry name" value="SH3-like_bac-type"/>
</dbReference>
<dbReference type="Gene3D" id="2.30.30.40">
    <property type="entry name" value="SH3 Domains"/>
    <property type="match status" value="3"/>
</dbReference>
<reference evidence="6 7" key="1">
    <citation type="submission" date="2019-03" db="EMBL/GenBank/DDBJ databases">
        <authorList>
            <person name="Molinero N."/>
            <person name="Sanchez B."/>
            <person name="Walker A."/>
            <person name="Duncan S."/>
            <person name="Delgado S."/>
            <person name="Margolles A."/>
        </authorList>
    </citation>
    <scope>NUCLEOTIDE SEQUENCE [LARGE SCALE GENOMIC DNA]</scope>
    <source>
        <strain evidence="6 7">IPLA60002</strain>
    </source>
</reference>
<dbReference type="Pfam" id="PF08239">
    <property type="entry name" value="SH3_3"/>
    <property type="match status" value="3"/>
</dbReference>
<dbReference type="PANTHER" id="PTHR34408:SF1">
    <property type="entry name" value="GLYCOSYL HYDROLASE FAMILY 19 DOMAIN-CONTAINING PROTEIN HI_1415"/>
    <property type="match status" value="1"/>
</dbReference>
<name>A0ABT0NID4_9FIRM</name>
<keyword evidence="3" id="KW-0326">Glycosidase</keyword>
<evidence type="ECO:0000259" key="5">
    <source>
        <dbReference type="PROSITE" id="PS51781"/>
    </source>
</evidence>
<dbReference type="InterPro" id="IPR003343">
    <property type="entry name" value="Big_2"/>
</dbReference>
<keyword evidence="3" id="KW-0378">Hydrolase</keyword>
<keyword evidence="1 3" id="KW-0929">Antimicrobial</keyword>
<evidence type="ECO:0000313" key="7">
    <source>
        <dbReference type="Proteomes" id="UP001056693"/>
    </source>
</evidence>
<dbReference type="SMART" id="SM00635">
    <property type="entry name" value="BID_2"/>
    <property type="match status" value="2"/>
</dbReference>
<feature type="domain" description="SH3b" evidence="5">
    <location>
        <begin position="50"/>
        <end position="116"/>
    </location>
</feature>